<reference evidence="1" key="1">
    <citation type="journal article" date="2015" name="Nature">
        <title>Complex archaea that bridge the gap between prokaryotes and eukaryotes.</title>
        <authorList>
            <person name="Spang A."/>
            <person name="Saw J.H."/>
            <person name="Jorgensen S.L."/>
            <person name="Zaremba-Niedzwiedzka K."/>
            <person name="Martijn J."/>
            <person name="Lind A.E."/>
            <person name="van Eijk R."/>
            <person name="Schleper C."/>
            <person name="Guy L."/>
            <person name="Ettema T.J."/>
        </authorList>
    </citation>
    <scope>NUCLEOTIDE SEQUENCE</scope>
</reference>
<proteinExistence type="predicted"/>
<accession>A0A0F9NWX6</accession>
<comment type="caution">
    <text evidence="1">The sequence shown here is derived from an EMBL/GenBank/DDBJ whole genome shotgun (WGS) entry which is preliminary data.</text>
</comment>
<protein>
    <submittedName>
        <fullName evidence="1">Uncharacterized protein</fullName>
    </submittedName>
</protein>
<gene>
    <name evidence="1" type="ORF">LCGC14_0916490</name>
</gene>
<dbReference type="AlphaFoldDB" id="A0A0F9NWX6"/>
<evidence type="ECO:0000313" key="1">
    <source>
        <dbReference type="EMBL" id="KKN22314.1"/>
    </source>
</evidence>
<dbReference type="EMBL" id="LAZR01003072">
    <property type="protein sequence ID" value="KKN22314.1"/>
    <property type="molecule type" value="Genomic_DNA"/>
</dbReference>
<name>A0A0F9NWX6_9ZZZZ</name>
<sequence length="73" mass="8505">MTNQIDVGRAGSLLPRLAVGRDSFSLVSAPLWNKQMDTRTRMRTRRDTQHYIDRTLFFRGLSVDRHIRSSVSR</sequence>
<organism evidence="1">
    <name type="scientific">marine sediment metagenome</name>
    <dbReference type="NCBI Taxonomy" id="412755"/>
    <lineage>
        <taxon>unclassified sequences</taxon>
        <taxon>metagenomes</taxon>
        <taxon>ecological metagenomes</taxon>
    </lineage>
</organism>